<dbReference type="GO" id="GO:0005829">
    <property type="term" value="C:cytosol"/>
    <property type="evidence" value="ECO:0007669"/>
    <property type="project" value="TreeGrafter"/>
</dbReference>
<dbReference type="InterPro" id="IPR008927">
    <property type="entry name" value="6-PGluconate_DH-like_C_sf"/>
</dbReference>
<evidence type="ECO:0000259" key="4">
    <source>
        <dbReference type="Pfam" id="PF01232"/>
    </source>
</evidence>
<feature type="domain" description="Mannitol dehydrogenase N-terminal" evidence="4">
    <location>
        <begin position="27"/>
        <end position="271"/>
    </location>
</feature>
<dbReference type="InterPro" id="IPR013118">
    <property type="entry name" value="Mannitol_DH_C"/>
</dbReference>
<proteinExistence type="predicted"/>
<evidence type="ECO:0000313" key="7">
    <source>
        <dbReference type="Proteomes" id="UP001138793"/>
    </source>
</evidence>
<comment type="catalytic activity">
    <reaction evidence="3">
        <text>D-mannitol 1-phosphate + NAD(+) = beta-D-fructose 6-phosphate + NADH + H(+)</text>
        <dbReference type="Rhea" id="RHEA:19661"/>
        <dbReference type="ChEBI" id="CHEBI:15378"/>
        <dbReference type="ChEBI" id="CHEBI:57540"/>
        <dbReference type="ChEBI" id="CHEBI:57634"/>
        <dbReference type="ChEBI" id="CHEBI:57945"/>
        <dbReference type="ChEBI" id="CHEBI:61381"/>
        <dbReference type="EC" id="1.1.1.17"/>
    </reaction>
</comment>
<name>A0A9X1CE07_9BACI</name>
<dbReference type="PANTHER" id="PTHR30524:SF0">
    <property type="entry name" value="ALTRONATE OXIDOREDUCTASE-RELATED"/>
    <property type="match status" value="1"/>
</dbReference>
<organism evidence="6 7">
    <name type="scientific">Oceanobacillus polygoni</name>
    <dbReference type="NCBI Taxonomy" id="1235259"/>
    <lineage>
        <taxon>Bacteria</taxon>
        <taxon>Bacillati</taxon>
        <taxon>Bacillota</taxon>
        <taxon>Bacilli</taxon>
        <taxon>Bacillales</taxon>
        <taxon>Bacillaceae</taxon>
        <taxon>Oceanobacillus</taxon>
    </lineage>
</organism>
<dbReference type="Pfam" id="PF08125">
    <property type="entry name" value="Mannitol_dh_C"/>
    <property type="match status" value="1"/>
</dbReference>
<dbReference type="GO" id="GO:0008926">
    <property type="term" value="F:mannitol-1-phosphate 5-dehydrogenase activity"/>
    <property type="evidence" value="ECO:0007669"/>
    <property type="project" value="UniProtKB-EC"/>
</dbReference>
<dbReference type="GO" id="GO:0019592">
    <property type="term" value="P:mannitol catabolic process"/>
    <property type="evidence" value="ECO:0007669"/>
    <property type="project" value="TreeGrafter"/>
</dbReference>
<dbReference type="InterPro" id="IPR036291">
    <property type="entry name" value="NAD(P)-bd_dom_sf"/>
</dbReference>
<dbReference type="Gene3D" id="1.10.1040.10">
    <property type="entry name" value="N-(1-d-carboxylethyl)-l-norvaline Dehydrogenase, domain 2"/>
    <property type="match status" value="1"/>
</dbReference>
<evidence type="ECO:0000256" key="3">
    <source>
        <dbReference type="ARBA" id="ARBA00048615"/>
    </source>
</evidence>
<dbReference type="AlphaFoldDB" id="A0A9X1CE07"/>
<keyword evidence="2" id="KW-0520">NAD</keyword>
<dbReference type="EC" id="1.1.1.58" evidence="6"/>
<dbReference type="InterPro" id="IPR000669">
    <property type="entry name" value="Mannitol_DH"/>
</dbReference>
<dbReference type="InterPro" id="IPR013328">
    <property type="entry name" value="6PGD_dom2"/>
</dbReference>
<reference evidence="6" key="1">
    <citation type="submission" date="2021-03" db="EMBL/GenBank/DDBJ databases">
        <title>Genomic Encyclopedia of Type Strains, Phase IV (KMG-IV): sequencing the most valuable type-strain genomes for metagenomic binning, comparative biology and taxonomic classification.</title>
        <authorList>
            <person name="Goeker M."/>
        </authorList>
    </citation>
    <scope>NUCLEOTIDE SEQUENCE</scope>
    <source>
        <strain evidence="6">DSM 107338</strain>
    </source>
</reference>
<dbReference type="RefSeq" id="WP_245347559.1">
    <property type="nucleotide sequence ID" value="NZ_JAGGMB010000001.1"/>
</dbReference>
<evidence type="ECO:0000256" key="2">
    <source>
        <dbReference type="ARBA" id="ARBA00023027"/>
    </source>
</evidence>
<dbReference type="SUPFAM" id="SSF48179">
    <property type="entry name" value="6-phosphogluconate dehydrogenase C-terminal domain-like"/>
    <property type="match status" value="1"/>
</dbReference>
<evidence type="ECO:0000313" key="6">
    <source>
        <dbReference type="EMBL" id="MBP2075823.1"/>
    </source>
</evidence>
<dbReference type="PANTHER" id="PTHR30524">
    <property type="entry name" value="MANNITOL-1-PHOSPHATE 5-DEHYDROGENASE"/>
    <property type="match status" value="1"/>
</dbReference>
<gene>
    <name evidence="6" type="ORF">J2Z64_000034</name>
</gene>
<dbReference type="Proteomes" id="UP001138793">
    <property type="component" value="Unassembled WGS sequence"/>
</dbReference>
<dbReference type="SUPFAM" id="SSF51735">
    <property type="entry name" value="NAD(P)-binding Rossmann-fold domains"/>
    <property type="match status" value="1"/>
</dbReference>
<dbReference type="InterPro" id="IPR013131">
    <property type="entry name" value="Mannitol_DH_N"/>
</dbReference>
<keyword evidence="1 6" id="KW-0560">Oxidoreductase</keyword>
<evidence type="ECO:0000256" key="1">
    <source>
        <dbReference type="ARBA" id="ARBA00023002"/>
    </source>
</evidence>
<dbReference type="Gene3D" id="3.40.50.720">
    <property type="entry name" value="NAD(P)-binding Rossmann-like Domain"/>
    <property type="match status" value="1"/>
</dbReference>
<keyword evidence="7" id="KW-1185">Reference proteome</keyword>
<dbReference type="NCBIfam" id="NF002969">
    <property type="entry name" value="PRK03643.1"/>
    <property type="match status" value="1"/>
</dbReference>
<evidence type="ECO:0000259" key="5">
    <source>
        <dbReference type="Pfam" id="PF08125"/>
    </source>
</evidence>
<sequence>MTEMKALKRDVLKSLPGSQSAGDHPIKALQIGDGNFIRSFIDWMISAMNQKTDFNGSIATVQALPGDQTTQKINKQEGLFTLFLKGIRNGQSIEERHIIDSITKGFNPYTEWESLLKLVEEEQVSFLFSNTTEAGIVYHPEEFNPDQSPVSYPGKVTALLYHRYQTFKGDREKGWTIIPCELIDNNGEVLRHICIRKAMDWRLPTEFIDWIDSACTFCNTLVDRIVPGFPANEAEQIYKELQYRDELLAVAEPYHLFVIEGPSKLETELPLKQAGLNVHFDSIKSYRELKVKLLNGAHTMLAPIGILSGLETVREGMQNQNLFQFIDHALHEEVAITMDPLAKNASVNYIEQLYERFTNPYLHHKLIDISLNGYSKFKSRVWPSLYAYLKEYELLPKRLIFSFASLLYFYKGVNEKVGYSITDDEQTIEMFKRFYHSNDHLKEQLVVFIKRVIEEDFLEKEEELNELYEAIATDFMLIDQLGMQSALEKKRVGQSNENNSMY</sequence>
<dbReference type="GO" id="GO:0009026">
    <property type="term" value="F:tagaturonate reductase activity"/>
    <property type="evidence" value="ECO:0007669"/>
    <property type="project" value="UniProtKB-EC"/>
</dbReference>
<dbReference type="EMBL" id="JAGGMB010000001">
    <property type="protein sequence ID" value="MBP2075823.1"/>
    <property type="molecule type" value="Genomic_DNA"/>
</dbReference>
<comment type="caution">
    <text evidence="6">The sequence shown here is derived from an EMBL/GenBank/DDBJ whole genome shotgun (WGS) entry which is preliminary data.</text>
</comment>
<feature type="domain" description="Mannitol dehydrogenase C-terminal" evidence="5">
    <location>
        <begin position="283"/>
        <end position="443"/>
    </location>
</feature>
<protein>
    <submittedName>
        <fullName evidence="6">Tagaturonate reductase</fullName>
        <ecNumber evidence="6">1.1.1.58</ecNumber>
    </submittedName>
</protein>
<dbReference type="PRINTS" id="PR00084">
    <property type="entry name" value="MTLDHDRGNASE"/>
</dbReference>
<dbReference type="Pfam" id="PF01232">
    <property type="entry name" value="Mannitol_dh"/>
    <property type="match status" value="1"/>
</dbReference>
<accession>A0A9X1CE07</accession>